<dbReference type="InterPro" id="IPR036393">
    <property type="entry name" value="AceGlu_kinase-like_sf"/>
</dbReference>
<evidence type="ECO:0000313" key="2">
    <source>
        <dbReference type="Proteomes" id="UP000216802"/>
    </source>
</evidence>
<keyword evidence="1" id="KW-0808">Transferase</keyword>
<name>A0A269XDW9_9LACO</name>
<feature type="non-terminal residue" evidence="1">
    <location>
        <position position="38"/>
    </location>
</feature>
<gene>
    <name evidence="1" type="ORF">B8W98_13215</name>
</gene>
<comment type="caution">
    <text evidence="1">The sequence shown here is derived from an EMBL/GenBank/DDBJ whole genome shotgun (WGS) entry which is preliminary data.</text>
</comment>
<evidence type="ECO:0000313" key="1">
    <source>
        <dbReference type="EMBL" id="PAK71553.1"/>
    </source>
</evidence>
<dbReference type="AlphaFoldDB" id="A0A269XDW9"/>
<organism evidence="1 2">
    <name type="scientific">Lentilactobacillus parakefiri</name>
    <dbReference type="NCBI Taxonomy" id="152332"/>
    <lineage>
        <taxon>Bacteria</taxon>
        <taxon>Bacillati</taxon>
        <taxon>Bacillota</taxon>
        <taxon>Bacilli</taxon>
        <taxon>Lactobacillales</taxon>
        <taxon>Lactobacillaceae</taxon>
        <taxon>Lentilactobacillus</taxon>
    </lineage>
</organism>
<sequence length="38" mass="4095">MNKKIVIALGGNAIQTSEGSAEAQRRAIHMTMQSLKPL</sequence>
<keyword evidence="1" id="KW-0418">Kinase</keyword>
<protein>
    <submittedName>
        <fullName evidence="1">Carbamate kinase</fullName>
    </submittedName>
</protein>
<dbReference type="Proteomes" id="UP000216802">
    <property type="component" value="Unassembled WGS sequence"/>
</dbReference>
<dbReference type="Gene3D" id="3.40.1160.10">
    <property type="entry name" value="Acetylglutamate kinase-like"/>
    <property type="match status" value="1"/>
</dbReference>
<reference evidence="1 2" key="1">
    <citation type="submission" date="2017-04" db="EMBL/GenBank/DDBJ databases">
        <title>Kefir bacterial isolates.</title>
        <authorList>
            <person name="Kim Y."/>
            <person name="Blasche S."/>
            <person name="Patil K.R."/>
        </authorList>
    </citation>
    <scope>NUCLEOTIDE SEQUENCE [LARGE SCALE GENOMIC DNA]</scope>
    <source>
        <strain evidence="1 2">OG2</strain>
    </source>
</reference>
<proteinExistence type="predicted"/>
<accession>A0A269XDW9</accession>
<dbReference type="EMBL" id="NCXI01000471">
    <property type="protein sequence ID" value="PAK71553.1"/>
    <property type="molecule type" value="Genomic_DNA"/>
</dbReference>
<dbReference type="GO" id="GO:0016301">
    <property type="term" value="F:kinase activity"/>
    <property type="evidence" value="ECO:0007669"/>
    <property type="project" value="UniProtKB-KW"/>
</dbReference>